<dbReference type="CDD" id="cd05379">
    <property type="entry name" value="CAP_bacterial"/>
    <property type="match status" value="1"/>
</dbReference>
<protein>
    <submittedName>
        <fullName evidence="3">CAP-associated domain-containing protein</fullName>
    </submittedName>
</protein>
<evidence type="ECO:0000256" key="1">
    <source>
        <dbReference type="SAM" id="SignalP"/>
    </source>
</evidence>
<keyword evidence="4" id="KW-1185">Reference proteome</keyword>
<keyword evidence="1" id="KW-0732">Signal</keyword>
<dbReference type="InterPro" id="IPR001119">
    <property type="entry name" value="SLH_dom"/>
</dbReference>
<comment type="caution">
    <text evidence="3">The sequence shown here is derived from an EMBL/GenBank/DDBJ whole genome shotgun (WGS) entry which is preliminary data.</text>
</comment>
<accession>A0ABV9F728</accession>
<dbReference type="Pfam" id="PF00188">
    <property type="entry name" value="CAP"/>
    <property type="match status" value="1"/>
</dbReference>
<gene>
    <name evidence="3" type="ORF">ACFO3S_05910</name>
</gene>
<proteinExistence type="predicted"/>
<dbReference type="InterPro" id="IPR035940">
    <property type="entry name" value="CAP_sf"/>
</dbReference>
<evidence type="ECO:0000259" key="2">
    <source>
        <dbReference type="PROSITE" id="PS51272"/>
    </source>
</evidence>
<dbReference type="Gene3D" id="3.40.33.10">
    <property type="entry name" value="CAP"/>
    <property type="match status" value="1"/>
</dbReference>
<dbReference type="PROSITE" id="PS51272">
    <property type="entry name" value="SLH"/>
    <property type="match status" value="1"/>
</dbReference>
<dbReference type="Pfam" id="PF14504">
    <property type="entry name" value="CAP_assoc_N"/>
    <property type="match status" value="1"/>
</dbReference>
<dbReference type="Proteomes" id="UP001596028">
    <property type="component" value="Unassembled WGS sequence"/>
</dbReference>
<dbReference type="SUPFAM" id="SSF55797">
    <property type="entry name" value="PR-1-like"/>
    <property type="match status" value="1"/>
</dbReference>
<reference evidence="4" key="1">
    <citation type="journal article" date="2019" name="Int. J. Syst. Evol. Microbiol.">
        <title>The Global Catalogue of Microorganisms (GCM) 10K type strain sequencing project: providing services to taxonomists for standard genome sequencing and annotation.</title>
        <authorList>
            <consortium name="The Broad Institute Genomics Platform"/>
            <consortium name="The Broad Institute Genome Sequencing Center for Infectious Disease"/>
            <person name="Wu L."/>
            <person name="Ma J."/>
        </authorList>
    </citation>
    <scope>NUCLEOTIDE SEQUENCE [LARGE SCALE GENOMIC DNA]</scope>
    <source>
        <strain evidence="4">CCUG 49571</strain>
    </source>
</reference>
<dbReference type="EMBL" id="JBHSEP010000003">
    <property type="protein sequence ID" value="MFC4597768.1"/>
    <property type="molecule type" value="Genomic_DNA"/>
</dbReference>
<feature type="signal peptide" evidence="1">
    <location>
        <begin position="1"/>
        <end position="32"/>
    </location>
</feature>
<feature type="domain" description="SLH" evidence="2">
    <location>
        <begin position="30"/>
        <end position="93"/>
    </location>
</feature>
<dbReference type="Pfam" id="PF00395">
    <property type="entry name" value="SLH"/>
    <property type="match status" value="1"/>
</dbReference>
<dbReference type="PANTHER" id="PTHR31157:SF1">
    <property type="entry name" value="SCP DOMAIN-CONTAINING PROTEIN"/>
    <property type="match status" value="1"/>
</dbReference>
<dbReference type="PANTHER" id="PTHR31157">
    <property type="entry name" value="SCP DOMAIN-CONTAINING PROTEIN"/>
    <property type="match status" value="1"/>
</dbReference>
<sequence length="478" mass="52130">MYKTARGLIRRTMTLTLAAALLFLAVAPQADAAFKDVPASHWAYEAVERAAAEGWVDGYSDGTFRLSQRVTEAEFLKLLLAAAVPGELPERRTGETWSAPYYNYAQERNYPLAAAGASFDRGGAAQLLAALKGQILGRTEAVQYLLDNGLSKGITSATVEGYRMENPLSRAEAVQFIVNALKDDSAVEPVPSTGYRLRGIAIGDPEATVTTKLGQPDRVDPSEYGFQWYIYNRDYKQYAQIGIGGGKVVALFSNADAWRSGDGLGIGSTKAAISAKLGTARHMTDLAKNITIRADSDVYPSYEVDGSYLTFILDQHNGGKTMGIYMIERNTASARDGSYGVVNAAQLTAYERQLLDLANASRALAGKKALVWDAKIAGTARKHSKDMGENGFFDHTNLQGSSPFDRIKADGITYSAAGENIAAGQINAVFAHSEWMNSEGHRRNILDDRFERLGIGIVYSAKYSYRIYYTQNFYTPRG</sequence>
<organism evidence="3 4">
    <name type="scientific">Cohnella hongkongensis</name>
    <dbReference type="NCBI Taxonomy" id="178337"/>
    <lineage>
        <taxon>Bacteria</taxon>
        <taxon>Bacillati</taxon>
        <taxon>Bacillota</taxon>
        <taxon>Bacilli</taxon>
        <taxon>Bacillales</taxon>
        <taxon>Paenibacillaceae</taxon>
        <taxon>Cohnella</taxon>
    </lineage>
</organism>
<feature type="chain" id="PRO_5047539573" evidence="1">
    <location>
        <begin position="33"/>
        <end position="478"/>
    </location>
</feature>
<name>A0ABV9F728_9BACL</name>
<evidence type="ECO:0000313" key="4">
    <source>
        <dbReference type="Proteomes" id="UP001596028"/>
    </source>
</evidence>
<dbReference type="InterPro" id="IPR014044">
    <property type="entry name" value="CAP_dom"/>
</dbReference>
<evidence type="ECO:0000313" key="3">
    <source>
        <dbReference type="EMBL" id="MFC4597768.1"/>
    </source>
</evidence>
<dbReference type="InterPro" id="IPR029410">
    <property type="entry name" value="CAP_assoc"/>
</dbReference>
<dbReference type="RefSeq" id="WP_378093319.1">
    <property type="nucleotide sequence ID" value="NZ_JBHSEP010000003.1"/>
</dbReference>